<organism evidence="6 7">
    <name type="scientific">Dictyostelium firmibasis</name>
    <dbReference type="NCBI Taxonomy" id="79012"/>
    <lineage>
        <taxon>Eukaryota</taxon>
        <taxon>Amoebozoa</taxon>
        <taxon>Evosea</taxon>
        <taxon>Eumycetozoa</taxon>
        <taxon>Dictyostelia</taxon>
        <taxon>Dictyosteliales</taxon>
        <taxon>Dictyosteliaceae</taxon>
        <taxon>Dictyostelium</taxon>
    </lineage>
</organism>
<comment type="caution">
    <text evidence="6">The sequence shown here is derived from an EMBL/GenBank/DDBJ whole genome shotgun (WGS) entry which is preliminary data.</text>
</comment>
<evidence type="ECO:0000256" key="2">
    <source>
        <dbReference type="ARBA" id="ARBA00022884"/>
    </source>
</evidence>
<sequence>MSHTRKLKYHEEKLLKKTNFKHYRRENQKDVENIGRFGLKGKEEYAEYTKLVTQYKHVLKEISDLSDKDPVKQKLLGDLSEKLYNMGVIDLKQPSELVKVNASSFCRRRAVVMLVKKKFAEHLTQAFGLLSHGHVRIGPETISDPALIITRKSEDLLTWVDNSSMKKKVQEYNGVLDDYDLNN</sequence>
<dbReference type="GO" id="GO:0042274">
    <property type="term" value="P:ribosomal small subunit biogenesis"/>
    <property type="evidence" value="ECO:0007669"/>
    <property type="project" value="TreeGrafter"/>
</dbReference>
<name>A0AAN7TZE7_9MYCE</name>
<evidence type="ECO:0000259" key="5">
    <source>
        <dbReference type="SMART" id="SM01390"/>
    </source>
</evidence>
<gene>
    <name evidence="6" type="ORF">RB653_004390</name>
</gene>
<evidence type="ECO:0000256" key="1">
    <source>
        <dbReference type="ARBA" id="ARBA00007465"/>
    </source>
</evidence>
<reference evidence="6 7" key="1">
    <citation type="submission" date="2023-11" db="EMBL/GenBank/DDBJ databases">
        <title>Dfirmibasis_genome.</title>
        <authorList>
            <person name="Edelbroek B."/>
            <person name="Kjellin J."/>
            <person name="Jerlstrom-Hultqvist J."/>
            <person name="Soderbom F."/>
        </authorList>
    </citation>
    <scope>NUCLEOTIDE SEQUENCE [LARGE SCALE GENOMIC DNA]</scope>
    <source>
        <strain evidence="6 7">TNS-C-14</strain>
    </source>
</reference>
<dbReference type="SMART" id="SM01390">
    <property type="entry name" value="Ribosomal_S4"/>
    <property type="match status" value="1"/>
</dbReference>
<dbReference type="Pfam" id="PF00163">
    <property type="entry name" value="Ribosomal_S4"/>
    <property type="match status" value="1"/>
</dbReference>
<dbReference type="AlphaFoldDB" id="A0AAN7TZE7"/>
<evidence type="ECO:0000256" key="3">
    <source>
        <dbReference type="ARBA" id="ARBA00023274"/>
    </source>
</evidence>
<evidence type="ECO:0000256" key="4">
    <source>
        <dbReference type="PROSITE-ProRule" id="PRU00182"/>
    </source>
</evidence>
<dbReference type="EMBL" id="JAVFKY010000001">
    <property type="protein sequence ID" value="KAK5582804.1"/>
    <property type="molecule type" value="Genomic_DNA"/>
</dbReference>
<dbReference type="Proteomes" id="UP001344447">
    <property type="component" value="Unassembled WGS sequence"/>
</dbReference>
<dbReference type="SUPFAM" id="SSF55174">
    <property type="entry name" value="Alpha-L RNA-binding motif"/>
    <property type="match status" value="1"/>
</dbReference>
<evidence type="ECO:0000313" key="6">
    <source>
        <dbReference type="EMBL" id="KAK5582804.1"/>
    </source>
</evidence>
<proteinExistence type="inferred from homology"/>
<keyword evidence="3" id="KW-0687">Ribonucleoprotein</keyword>
<dbReference type="PANTHER" id="PTHR11831">
    <property type="entry name" value="30S 40S RIBOSOMAL PROTEIN"/>
    <property type="match status" value="1"/>
</dbReference>
<dbReference type="InterPro" id="IPR022801">
    <property type="entry name" value="Ribosomal_uS4"/>
</dbReference>
<accession>A0AAN7TZE7</accession>
<evidence type="ECO:0000313" key="7">
    <source>
        <dbReference type="Proteomes" id="UP001344447"/>
    </source>
</evidence>
<dbReference type="GO" id="GO:0034457">
    <property type="term" value="C:Mpp10 complex"/>
    <property type="evidence" value="ECO:0007669"/>
    <property type="project" value="TreeGrafter"/>
</dbReference>
<dbReference type="GO" id="GO:0006364">
    <property type="term" value="P:rRNA processing"/>
    <property type="evidence" value="ECO:0007669"/>
    <property type="project" value="TreeGrafter"/>
</dbReference>
<dbReference type="PROSITE" id="PS50889">
    <property type="entry name" value="S4"/>
    <property type="match status" value="1"/>
</dbReference>
<protein>
    <recommendedName>
        <fullName evidence="5">Small ribosomal subunit protein uS4 N-terminal domain-containing protein</fullName>
    </recommendedName>
</protein>
<comment type="similarity">
    <text evidence="1">Belongs to the universal ribosomal protein uS4 family.</text>
</comment>
<dbReference type="InterPro" id="IPR001912">
    <property type="entry name" value="Ribosomal_uS4_N"/>
</dbReference>
<dbReference type="GO" id="GO:0030515">
    <property type="term" value="F:snoRNA binding"/>
    <property type="evidence" value="ECO:0007669"/>
    <property type="project" value="TreeGrafter"/>
</dbReference>
<dbReference type="GO" id="GO:0019843">
    <property type="term" value="F:rRNA binding"/>
    <property type="evidence" value="ECO:0007669"/>
    <property type="project" value="InterPro"/>
</dbReference>
<keyword evidence="7" id="KW-1185">Reference proteome</keyword>
<feature type="domain" description="Small ribosomal subunit protein uS4 N-terminal" evidence="5">
    <location>
        <begin position="6"/>
        <end position="107"/>
    </location>
</feature>
<keyword evidence="2 4" id="KW-0694">RNA-binding</keyword>
<dbReference type="GO" id="GO:0032040">
    <property type="term" value="C:small-subunit processome"/>
    <property type="evidence" value="ECO:0007669"/>
    <property type="project" value="TreeGrafter"/>
</dbReference>
<dbReference type="PANTHER" id="PTHR11831:SF1">
    <property type="entry name" value="U3 SMALL NUCLEOLAR RIBONUCLEOPROTEIN PROTEIN IMP3"/>
    <property type="match status" value="1"/>
</dbReference>
<dbReference type="CDD" id="cd00165">
    <property type="entry name" value="S4"/>
    <property type="match status" value="1"/>
</dbReference>